<evidence type="ECO:0000259" key="15">
    <source>
        <dbReference type="Pfam" id="PF02882"/>
    </source>
</evidence>
<dbReference type="RefSeq" id="WP_077277268.1">
    <property type="nucleotide sequence ID" value="NZ_MVBK01000004.1"/>
</dbReference>
<dbReference type="STRING" id="108003.B1C78_00905"/>
<evidence type="ECO:0000313" key="16">
    <source>
        <dbReference type="EMBL" id="OOG28694.1"/>
    </source>
</evidence>
<comment type="caution">
    <text evidence="16">The sequence shown here is derived from an EMBL/GenBank/DDBJ whole genome shotgun (WGS) entry which is preliminary data.</text>
</comment>
<dbReference type="Gene3D" id="3.40.50.10860">
    <property type="entry name" value="Leucine Dehydrogenase, chain A, domain 1"/>
    <property type="match status" value="1"/>
</dbReference>
<dbReference type="SUPFAM" id="SSF51735">
    <property type="entry name" value="NAD(P)-binding Rossmann-fold domains"/>
    <property type="match status" value="1"/>
</dbReference>
<dbReference type="PROSITE" id="PS00767">
    <property type="entry name" value="THF_DHG_CYH_2"/>
    <property type="match status" value="1"/>
</dbReference>
<dbReference type="PRINTS" id="PR00085">
    <property type="entry name" value="THFDHDRGNASE"/>
</dbReference>
<dbReference type="FunFam" id="3.40.50.10860:FF:000001">
    <property type="entry name" value="Bifunctional protein FolD"/>
    <property type="match status" value="1"/>
</dbReference>
<dbReference type="AlphaFoldDB" id="A0A1V3NUP2"/>
<dbReference type="Gene3D" id="3.40.50.720">
    <property type="entry name" value="NAD(P)-binding Rossmann-like Domain"/>
    <property type="match status" value="1"/>
</dbReference>
<proteinExistence type="inferred from homology"/>
<feature type="domain" description="Tetrahydrofolate dehydrogenase/cyclohydrolase NAD(P)-binding" evidence="15">
    <location>
        <begin position="140"/>
        <end position="281"/>
    </location>
</feature>
<evidence type="ECO:0000256" key="5">
    <source>
        <dbReference type="ARBA" id="ARBA00022755"/>
    </source>
</evidence>
<evidence type="ECO:0000256" key="9">
    <source>
        <dbReference type="ARBA" id="ARBA00023102"/>
    </source>
</evidence>
<evidence type="ECO:0000256" key="3">
    <source>
        <dbReference type="ARBA" id="ARBA00022563"/>
    </source>
</evidence>
<dbReference type="InterPro" id="IPR020630">
    <property type="entry name" value="THF_DH/CycHdrlase_cat_dom"/>
</dbReference>
<protein>
    <recommendedName>
        <fullName evidence="13">Bifunctional protein FolD</fullName>
    </recommendedName>
    <domain>
        <recommendedName>
            <fullName evidence="13">Methylenetetrahydrofolate dehydrogenase</fullName>
            <ecNumber evidence="13">1.5.1.5</ecNumber>
        </recommendedName>
    </domain>
    <domain>
        <recommendedName>
            <fullName evidence="13">Methenyltetrahydrofolate cyclohydrolase</fullName>
            <ecNumber evidence="13">3.5.4.9</ecNumber>
        </recommendedName>
    </domain>
</protein>
<dbReference type="CDD" id="cd01080">
    <property type="entry name" value="NAD_bind_m-THF_DH_Cyclohyd"/>
    <property type="match status" value="1"/>
</dbReference>
<evidence type="ECO:0000256" key="13">
    <source>
        <dbReference type="HAMAP-Rule" id="MF_01576"/>
    </source>
</evidence>
<dbReference type="InterPro" id="IPR020631">
    <property type="entry name" value="THF_DH/CycHdrlase_NAD-bd_dom"/>
</dbReference>
<dbReference type="NCBIfam" id="NF008058">
    <property type="entry name" value="PRK10792.1"/>
    <property type="match status" value="1"/>
</dbReference>
<dbReference type="UniPathway" id="UPA00193"/>
<dbReference type="FunFam" id="3.40.50.720:FF:000006">
    <property type="entry name" value="Bifunctional protein FolD"/>
    <property type="match status" value="1"/>
</dbReference>
<name>A0A1V3NUP2_9GAMM</name>
<feature type="binding site" evidence="13">
    <location>
        <begin position="166"/>
        <end position="168"/>
    </location>
    <ligand>
        <name>NADP(+)</name>
        <dbReference type="ChEBI" id="CHEBI:58349"/>
    </ligand>
</feature>
<gene>
    <name evidence="13" type="primary">folD</name>
    <name evidence="16" type="ORF">B1C78_00905</name>
</gene>
<dbReference type="GO" id="GO:0004477">
    <property type="term" value="F:methenyltetrahydrofolate cyclohydrolase activity"/>
    <property type="evidence" value="ECO:0007669"/>
    <property type="project" value="UniProtKB-UniRule"/>
</dbReference>
<dbReference type="GO" id="GO:0035999">
    <property type="term" value="P:tetrahydrofolate interconversion"/>
    <property type="evidence" value="ECO:0007669"/>
    <property type="project" value="UniProtKB-UniRule"/>
</dbReference>
<keyword evidence="10 13" id="KW-0486">Methionine biosynthesis</keyword>
<evidence type="ECO:0000256" key="7">
    <source>
        <dbReference type="ARBA" id="ARBA00022857"/>
    </source>
</evidence>
<dbReference type="GO" id="GO:0006164">
    <property type="term" value="P:purine nucleotide biosynthetic process"/>
    <property type="evidence" value="ECO:0007669"/>
    <property type="project" value="UniProtKB-KW"/>
</dbReference>
<keyword evidence="5 13" id="KW-0658">Purine biosynthesis</keyword>
<dbReference type="EC" id="3.5.4.9" evidence="13"/>
<keyword evidence="11 13" id="KW-0511">Multifunctional enzyme</keyword>
<dbReference type="GO" id="GO:0005829">
    <property type="term" value="C:cytosol"/>
    <property type="evidence" value="ECO:0007669"/>
    <property type="project" value="TreeGrafter"/>
</dbReference>
<evidence type="ECO:0000256" key="1">
    <source>
        <dbReference type="ARBA" id="ARBA00004777"/>
    </source>
</evidence>
<evidence type="ECO:0000256" key="8">
    <source>
        <dbReference type="ARBA" id="ARBA00023002"/>
    </source>
</evidence>
<dbReference type="EMBL" id="MVBK01000004">
    <property type="protein sequence ID" value="OOG28694.1"/>
    <property type="molecule type" value="Genomic_DNA"/>
</dbReference>
<dbReference type="InterPro" id="IPR000672">
    <property type="entry name" value="THF_DH/CycHdrlase"/>
</dbReference>
<dbReference type="NCBIfam" id="NF010783">
    <property type="entry name" value="PRK14186.1"/>
    <property type="match status" value="1"/>
</dbReference>
<evidence type="ECO:0000259" key="14">
    <source>
        <dbReference type="Pfam" id="PF00763"/>
    </source>
</evidence>
<dbReference type="Pfam" id="PF02882">
    <property type="entry name" value="THF_DHG_CYH_C"/>
    <property type="match status" value="1"/>
</dbReference>
<comment type="similarity">
    <text evidence="13">Belongs to the tetrahydrofolate dehydrogenase/cyclohydrolase family.</text>
</comment>
<keyword evidence="4 13" id="KW-0028">Amino-acid biosynthesis</keyword>
<dbReference type="InterPro" id="IPR036291">
    <property type="entry name" value="NAD(P)-bd_dom_sf"/>
</dbReference>
<comment type="catalytic activity">
    <reaction evidence="13">
        <text>(6R)-5,10-methylene-5,6,7,8-tetrahydrofolate + NADP(+) = (6R)-5,10-methenyltetrahydrofolate + NADPH</text>
        <dbReference type="Rhea" id="RHEA:22812"/>
        <dbReference type="ChEBI" id="CHEBI:15636"/>
        <dbReference type="ChEBI" id="CHEBI:57455"/>
        <dbReference type="ChEBI" id="CHEBI:57783"/>
        <dbReference type="ChEBI" id="CHEBI:58349"/>
        <dbReference type="EC" id="1.5.1.5"/>
    </reaction>
</comment>
<evidence type="ECO:0000313" key="17">
    <source>
        <dbReference type="Proteomes" id="UP000189462"/>
    </source>
</evidence>
<dbReference type="SUPFAM" id="SSF53223">
    <property type="entry name" value="Aminoacid dehydrogenase-like, N-terminal domain"/>
    <property type="match status" value="1"/>
</dbReference>
<evidence type="ECO:0000256" key="4">
    <source>
        <dbReference type="ARBA" id="ARBA00022605"/>
    </source>
</evidence>
<dbReference type="EC" id="1.5.1.5" evidence="13"/>
<dbReference type="InterPro" id="IPR046346">
    <property type="entry name" value="Aminoacid_DH-like_N_sf"/>
</dbReference>
<sequence>MSARLIDGRQVAQQVHDEVRRAVEAHTAAGRRPPGLAVVLVGEHPASQVYVRNKRRTCEALGIRSLSHDLPAETAQAALLELIDELNADPEVDGILVQLPLPAHFDTETVIERIAPAKDVDGFHPYNLGRLAVRLPTLRPCTPYGVMRLLDSTGEVYKGRNAVVVGASNIVGRPMALELMLAGATVTVCHRFTRDTAEHVARCDIVVVAVGRPDLVPGEWIKPGATVIDVGMNRLDDGRLVGDVTFATAVERAAWITPVPGGVGPMTVAMLMKNTLQSYESRIG</sequence>
<keyword evidence="17" id="KW-1185">Reference proteome</keyword>
<evidence type="ECO:0000256" key="10">
    <source>
        <dbReference type="ARBA" id="ARBA00023167"/>
    </source>
</evidence>
<comment type="caution">
    <text evidence="13">Lacks conserved residue(s) required for the propagation of feature annotation.</text>
</comment>
<evidence type="ECO:0000256" key="11">
    <source>
        <dbReference type="ARBA" id="ARBA00023268"/>
    </source>
</evidence>
<dbReference type="OrthoDB" id="9803580at2"/>
<keyword evidence="3 13" id="KW-0554">One-carbon metabolism</keyword>
<dbReference type="InterPro" id="IPR020867">
    <property type="entry name" value="THF_DH/CycHdrlase_CS"/>
</dbReference>
<evidence type="ECO:0000256" key="6">
    <source>
        <dbReference type="ARBA" id="ARBA00022801"/>
    </source>
</evidence>
<reference evidence="16 17" key="1">
    <citation type="submission" date="2017-02" db="EMBL/GenBank/DDBJ databases">
        <title>Genomic diversity within the haloalkaliphilic genus Thioalkalivibrio.</title>
        <authorList>
            <person name="Ahn A.-C."/>
            <person name="Meier-Kolthoff J."/>
            <person name="Overmars L."/>
            <person name="Richter M."/>
            <person name="Woyke T."/>
            <person name="Sorokin D.Y."/>
            <person name="Muyzer G."/>
        </authorList>
    </citation>
    <scope>NUCLEOTIDE SEQUENCE [LARGE SCALE GENOMIC DNA]</scope>
    <source>
        <strain evidence="16 17">ALJD</strain>
    </source>
</reference>
<dbReference type="GO" id="GO:0000105">
    <property type="term" value="P:L-histidine biosynthetic process"/>
    <property type="evidence" value="ECO:0007669"/>
    <property type="project" value="UniProtKB-KW"/>
</dbReference>
<keyword evidence="9 13" id="KW-0368">Histidine biosynthesis</keyword>
<dbReference type="GO" id="GO:0009086">
    <property type="term" value="P:methionine biosynthetic process"/>
    <property type="evidence" value="ECO:0007669"/>
    <property type="project" value="UniProtKB-KW"/>
</dbReference>
<dbReference type="Pfam" id="PF00763">
    <property type="entry name" value="THF_DHG_CYH"/>
    <property type="match status" value="1"/>
</dbReference>
<organism evidence="16 17">
    <name type="scientific">Thioalkalivibrio denitrificans</name>
    <dbReference type="NCBI Taxonomy" id="108003"/>
    <lineage>
        <taxon>Bacteria</taxon>
        <taxon>Pseudomonadati</taxon>
        <taxon>Pseudomonadota</taxon>
        <taxon>Gammaproteobacteria</taxon>
        <taxon>Chromatiales</taxon>
        <taxon>Ectothiorhodospiraceae</taxon>
        <taxon>Thioalkalivibrio</taxon>
    </lineage>
</organism>
<evidence type="ECO:0000256" key="12">
    <source>
        <dbReference type="ARBA" id="ARBA00036357"/>
    </source>
</evidence>
<accession>A0A1V3NUP2</accession>
<feature type="domain" description="Tetrahydrofolate dehydrogenase/cyclohydrolase catalytic" evidence="14">
    <location>
        <begin position="6"/>
        <end position="121"/>
    </location>
</feature>
<comment type="catalytic activity">
    <reaction evidence="12 13">
        <text>(6R)-5,10-methenyltetrahydrofolate + H2O = (6R)-10-formyltetrahydrofolate + H(+)</text>
        <dbReference type="Rhea" id="RHEA:23700"/>
        <dbReference type="ChEBI" id="CHEBI:15377"/>
        <dbReference type="ChEBI" id="CHEBI:15378"/>
        <dbReference type="ChEBI" id="CHEBI:57455"/>
        <dbReference type="ChEBI" id="CHEBI:195366"/>
        <dbReference type="EC" id="3.5.4.9"/>
    </reaction>
</comment>
<comment type="subunit">
    <text evidence="2 13">Homodimer.</text>
</comment>
<dbReference type="PANTHER" id="PTHR48099:SF5">
    <property type="entry name" value="C-1-TETRAHYDROFOLATE SYNTHASE, CYTOPLASMIC"/>
    <property type="match status" value="1"/>
</dbReference>
<dbReference type="GO" id="GO:0004488">
    <property type="term" value="F:methylenetetrahydrofolate dehydrogenase (NADP+) activity"/>
    <property type="evidence" value="ECO:0007669"/>
    <property type="project" value="UniProtKB-UniRule"/>
</dbReference>
<comment type="pathway">
    <text evidence="1 13">One-carbon metabolism; tetrahydrofolate interconversion.</text>
</comment>
<keyword evidence="6 13" id="KW-0378">Hydrolase</keyword>
<dbReference type="HAMAP" id="MF_01576">
    <property type="entry name" value="THF_DHG_CYH"/>
    <property type="match status" value="1"/>
</dbReference>
<keyword evidence="7 13" id="KW-0521">NADP</keyword>
<dbReference type="Proteomes" id="UP000189462">
    <property type="component" value="Unassembled WGS sequence"/>
</dbReference>
<comment type="function">
    <text evidence="13">Catalyzes the oxidation of 5,10-methylenetetrahydrofolate to 5,10-methenyltetrahydrofolate and then the hydrolysis of 5,10-methenyltetrahydrofolate to 10-formyltetrahydrofolate.</text>
</comment>
<dbReference type="PANTHER" id="PTHR48099">
    <property type="entry name" value="C-1-TETRAHYDROFOLATE SYNTHASE, CYTOPLASMIC-RELATED"/>
    <property type="match status" value="1"/>
</dbReference>
<keyword evidence="8 13" id="KW-0560">Oxidoreductase</keyword>
<evidence type="ECO:0000256" key="2">
    <source>
        <dbReference type="ARBA" id="ARBA00011738"/>
    </source>
</evidence>